<dbReference type="EMBL" id="NGAF01000011">
    <property type="protein sequence ID" value="OXR42980.1"/>
    <property type="molecule type" value="Genomic_DNA"/>
</dbReference>
<dbReference type="AlphaFoldDB" id="A0A231H2B0"/>
<dbReference type="Proteomes" id="UP000215506">
    <property type="component" value="Unassembled WGS sequence"/>
</dbReference>
<dbReference type="SUPFAM" id="SSF54197">
    <property type="entry name" value="HIT-like"/>
    <property type="match status" value="1"/>
</dbReference>
<gene>
    <name evidence="2" type="ORF">B7C42_04866</name>
</gene>
<dbReference type="Gene3D" id="3.30.428.10">
    <property type="entry name" value="HIT-like"/>
    <property type="match status" value="1"/>
</dbReference>
<keyword evidence="3" id="KW-1185">Reference proteome</keyword>
<dbReference type="PANTHER" id="PTHR46648:SF1">
    <property type="entry name" value="ADENOSINE 5'-MONOPHOSPHORAMIDASE HNT1"/>
    <property type="match status" value="1"/>
</dbReference>
<organism evidence="2 3">
    <name type="scientific">Nocardia cerradoensis</name>
    <dbReference type="NCBI Taxonomy" id="85688"/>
    <lineage>
        <taxon>Bacteria</taxon>
        <taxon>Bacillati</taxon>
        <taxon>Actinomycetota</taxon>
        <taxon>Actinomycetes</taxon>
        <taxon>Mycobacteriales</taxon>
        <taxon>Nocardiaceae</taxon>
        <taxon>Nocardia</taxon>
    </lineage>
</organism>
<dbReference type="Pfam" id="PF01230">
    <property type="entry name" value="HIT"/>
    <property type="match status" value="1"/>
</dbReference>
<proteinExistence type="predicted"/>
<protein>
    <recommendedName>
        <fullName evidence="1">HIT domain-containing protein</fullName>
    </recommendedName>
</protein>
<evidence type="ECO:0000259" key="1">
    <source>
        <dbReference type="Pfam" id="PF01230"/>
    </source>
</evidence>
<dbReference type="GO" id="GO:0009117">
    <property type="term" value="P:nucleotide metabolic process"/>
    <property type="evidence" value="ECO:0007669"/>
    <property type="project" value="TreeGrafter"/>
</dbReference>
<comment type="caution">
    <text evidence="2">The sequence shown here is derived from an EMBL/GenBank/DDBJ whole genome shotgun (WGS) entry which is preliminary data.</text>
</comment>
<reference evidence="2 3" key="1">
    <citation type="submission" date="2017-07" db="EMBL/GenBank/DDBJ databases">
        <title>First draft Genome Sequence of Nocardia cerradoensis isolated from human infection.</title>
        <authorList>
            <person name="Carrasco G."/>
        </authorList>
    </citation>
    <scope>NUCLEOTIDE SEQUENCE [LARGE SCALE GENOMIC DNA]</scope>
    <source>
        <strain evidence="2 3">CNM20130759</strain>
    </source>
</reference>
<dbReference type="RefSeq" id="WP_094026643.1">
    <property type="nucleotide sequence ID" value="NZ_NGAF01000011.1"/>
</dbReference>
<dbReference type="PANTHER" id="PTHR46648">
    <property type="entry name" value="HIT FAMILY PROTEIN 1"/>
    <property type="match status" value="1"/>
</dbReference>
<evidence type="ECO:0000313" key="2">
    <source>
        <dbReference type="EMBL" id="OXR42980.1"/>
    </source>
</evidence>
<sequence length="159" mass="17624">MQRVPFDLEAYARRVQSSSCFICEVVADPGNDGWHEVVAETEENIAFLGKYPTLLGHVLVAPKIHYEHGVGDFSEDAHLRLMALVYRVAKAVEAAVDVERTYLLSLGSQQGNWRNLRKTTWRAVATTATFPEAVQENEEVVPVNAVSTWVLPSGVTVGR</sequence>
<dbReference type="InterPro" id="IPR036265">
    <property type="entry name" value="HIT-like_sf"/>
</dbReference>
<dbReference type="InterPro" id="IPR011146">
    <property type="entry name" value="HIT-like"/>
</dbReference>
<dbReference type="GO" id="GO:0003824">
    <property type="term" value="F:catalytic activity"/>
    <property type="evidence" value="ECO:0007669"/>
    <property type="project" value="InterPro"/>
</dbReference>
<dbReference type="InterPro" id="IPR001310">
    <property type="entry name" value="Histidine_triad_HIT"/>
</dbReference>
<accession>A0A231H2B0</accession>
<feature type="domain" description="HIT" evidence="1">
    <location>
        <begin position="36"/>
        <end position="97"/>
    </location>
</feature>
<evidence type="ECO:0000313" key="3">
    <source>
        <dbReference type="Proteomes" id="UP000215506"/>
    </source>
</evidence>
<name>A0A231H2B0_9NOCA</name>